<dbReference type="Proteomes" id="UP000237350">
    <property type="component" value="Unassembled WGS sequence"/>
</dbReference>
<evidence type="ECO:0000313" key="3">
    <source>
        <dbReference type="Proteomes" id="UP000237350"/>
    </source>
</evidence>
<feature type="transmembrane region" description="Helical" evidence="1">
    <location>
        <begin position="12"/>
        <end position="31"/>
    </location>
</feature>
<keyword evidence="1" id="KW-0812">Transmembrane</keyword>
<name>A0A2S4JX50_9SPIO</name>
<reference evidence="3" key="1">
    <citation type="submission" date="2015-12" db="EMBL/GenBank/DDBJ databases">
        <authorList>
            <person name="Lodha T.D."/>
            <person name="Chintalapati S."/>
            <person name="Chintalapati V.R."/>
            <person name="Sravanthi T."/>
        </authorList>
    </citation>
    <scope>NUCLEOTIDE SEQUENCE [LARGE SCALE GENOMIC DNA]</scope>
    <source>
        <strain evidence="3">JC133</strain>
    </source>
</reference>
<gene>
    <name evidence="2" type="ORF">AU468_04420</name>
</gene>
<sequence length="410" mass="44252">MKTGKRPPWAQLFFTSLILCISLLSCSFWFAPDEAEGRSRAPKQELLVVHSLAETLSSLHLGEDGAFLSQQNDLVRLGAVPNEIISVGYELAITLSGENRLLFLDKERLFRRDSIDFGYNVNPMRTAVLNSGTPDPGQSIFATSGLFTSRIHLYSRAGTDQDIAGAMKTGQSPQAVLVLPDGPNSVRLIVANTAYSSARPSTNPFGPASLTVFTLSFQEKDNVQLVETQDIDLEKGTHDPDTDPGLNPVALVDMELHGETIDEIVVVGSGRNLGSSGMGDDDGTVLVLNRETLEVIQRISVGGSPGAVAVLPLDTGGHVLFLVGTTGIQSITRSQEKEWSQESTSVYTAQGGLPFLSDVVAWHNALYVADFGRNKILRFRHDGGEELTLVEERSVSDGPIALLVRSDTTE</sequence>
<accession>A0A2S4JX50</accession>
<keyword evidence="3" id="KW-1185">Reference proteome</keyword>
<dbReference type="EMBL" id="LPWH01000050">
    <property type="protein sequence ID" value="POR04063.1"/>
    <property type="molecule type" value="Genomic_DNA"/>
</dbReference>
<keyword evidence="1" id="KW-1133">Transmembrane helix</keyword>
<keyword evidence="1" id="KW-0472">Membrane</keyword>
<dbReference type="SUPFAM" id="SSF75011">
    <property type="entry name" value="3-carboxy-cis,cis-mucoante lactonizing enzyme"/>
    <property type="match status" value="1"/>
</dbReference>
<dbReference type="AlphaFoldDB" id="A0A2S4JX50"/>
<protein>
    <submittedName>
        <fullName evidence="2">Uncharacterized protein</fullName>
    </submittedName>
</protein>
<organism evidence="2 3">
    <name type="scientific">Alkalispirochaeta sphaeroplastigenens</name>
    <dbReference type="NCBI Taxonomy" id="1187066"/>
    <lineage>
        <taxon>Bacteria</taxon>
        <taxon>Pseudomonadati</taxon>
        <taxon>Spirochaetota</taxon>
        <taxon>Spirochaetia</taxon>
        <taxon>Spirochaetales</taxon>
        <taxon>Spirochaetaceae</taxon>
        <taxon>Alkalispirochaeta</taxon>
    </lineage>
</organism>
<dbReference type="PROSITE" id="PS51257">
    <property type="entry name" value="PROKAR_LIPOPROTEIN"/>
    <property type="match status" value="1"/>
</dbReference>
<evidence type="ECO:0000313" key="2">
    <source>
        <dbReference type="EMBL" id="POR04063.1"/>
    </source>
</evidence>
<dbReference type="RefSeq" id="WP_103679679.1">
    <property type="nucleotide sequence ID" value="NZ_LPWH01000050.1"/>
</dbReference>
<comment type="caution">
    <text evidence="2">The sequence shown here is derived from an EMBL/GenBank/DDBJ whole genome shotgun (WGS) entry which is preliminary data.</text>
</comment>
<proteinExistence type="predicted"/>
<evidence type="ECO:0000256" key="1">
    <source>
        <dbReference type="SAM" id="Phobius"/>
    </source>
</evidence>